<dbReference type="AlphaFoldDB" id="A0A2S0KH75"/>
<evidence type="ECO:0000259" key="3">
    <source>
        <dbReference type="Pfam" id="PF08338"/>
    </source>
</evidence>
<dbReference type="Pfam" id="PF08338">
    <property type="entry name" value="DUF1731"/>
    <property type="match status" value="1"/>
</dbReference>
<keyword evidence="5" id="KW-1185">Reference proteome</keyword>
<dbReference type="PANTHER" id="PTHR11092">
    <property type="entry name" value="SUGAR NUCLEOTIDE EPIMERASE RELATED"/>
    <property type="match status" value="1"/>
</dbReference>
<dbReference type="Proteomes" id="UP000239814">
    <property type="component" value="Chromosome"/>
</dbReference>
<evidence type="ECO:0000313" key="5">
    <source>
        <dbReference type="Proteomes" id="UP000239814"/>
    </source>
</evidence>
<name>A0A2S0KH75_9ACTN</name>
<dbReference type="OrthoDB" id="9801773at2"/>
<dbReference type="InterPro" id="IPR036291">
    <property type="entry name" value="NAD(P)-bd_dom_sf"/>
</dbReference>
<organism evidence="4 5">
    <name type="scientific">Gordonia iterans</name>
    <dbReference type="NCBI Taxonomy" id="1004901"/>
    <lineage>
        <taxon>Bacteria</taxon>
        <taxon>Bacillati</taxon>
        <taxon>Actinomycetota</taxon>
        <taxon>Actinomycetes</taxon>
        <taxon>Mycobacteriales</taxon>
        <taxon>Gordoniaceae</taxon>
        <taxon>Gordonia</taxon>
    </lineage>
</organism>
<dbReference type="NCBIfam" id="TIGR01777">
    <property type="entry name" value="yfcH"/>
    <property type="match status" value="1"/>
</dbReference>
<dbReference type="Pfam" id="PF01370">
    <property type="entry name" value="Epimerase"/>
    <property type="match status" value="1"/>
</dbReference>
<dbReference type="KEGG" id="git:C6V83_13040"/>
<evidence type="ECO:0000256" key="1">
    <source>
        <dbReference type="ARBA" id="ARBA00009353"/>
    </source>
</evidence>
<dbReference type="RefSeq" id="WP_105942758.1">
    <property type="nucleotide sequence ID" value="NZ_CP027433.1"/>
</dbReference>
<feature type="domain" description="NAD-dependent epimerase/dehydratase" evidence="2">
    <location>
        <begin position="3"/>
        <end position="208"/>
    </location>
</feature>
<dbReference type="SUPFAM" id="SSF51735">
    <property type="entry name" value="NAD(P)-binding Rossmann-fold domains"/>
    <property type="match status" value="1"/>
</dbReference>
<dbReference type="EMBL" id="CP027433">
    <property type="protein sequence ID" value="AVM01045.1"/>
    <property type="molecule type" value="Genomic_DNA"/>
</dbReference>
<dbReference type="Gene3D" id="3.40.50.720">
    <property type="entry name" value="NAD(P)-binding Rossmann-like Domain"/>
    <property type="match status" value="1"/>
</dbReference>
<accession>A0A2S0KH75</accession>
<proteinExistence type="inferred from homology"/>
<gene>
    <name evidence="4" type="ORF">C6V83_13040</name>
</gene>
<reference evidence="4 5" key="1">
    <citation type="submission" date="2018-03" db="EMBL/GenBank/DDBJ databases">
        <title>Characteristics and genome of n-alkane degrading marine bacteria Gordonia iterans isolated from crude oil contaminated in Tae-an, South Korea.</title>
        <authorList>
            <person name="Lee S.-S."/>
            <person name="Kim H."/>
        </authorList>
    </citation>
    <scope>NUCLEOTIDE SEQUENCE [LARGE SCALE GENOMIC DNA]</scope>
    <source>
        <strain evidence="4 5">Co17</strain>
    </source>
</reference>
<dbReference type="InterPro" id="IPR013549">
    <property type="entry name" value="DUF1731"/>
</dbReference>
<comment type="similarity">
    <text evidence="1">Belongs to the NAD(P)-dependent epimerase/dehydratase family. SDR39U1 subfamily.</text>
</comment>
<protein>
    <submittedName>
        <fullName evidence="4">TIGR01777 family protein</fullName>
    </submittedName>
</protein>
<evidence type="ECO:0000259" key="2">
    <source>
        <dbReference type="Pfam" id="PF01370"/>
    </source>
</evidence>
<dbReference type="InterPro" id="IPR010099">
    <property type="entry name" value="SDR39U1"/>
</dbReference>
<feature type="domain" description="DUF1731" evidence="3">
    <location>
        <begin position="244"/>
        <end position="289"/>
    </location>
</feature>
<dbReference type="InterPro" id="IPR001509">
    <property type="entry name" value="Epimerase_deHydtase"/>
</dbReference>
<evidence type="ECO:0000313" key="4">
    <source>
        <dbReference type="EMBL" id="AVM01045.1"/>
    </source>
</evidence>
<sequence>MRIAVAGSHGLIGSALAESLARSGHDVVRLVRSTVTGPDQVRWDPEGYGIPPGTFDGVDAVVGLGGLGLGNRRWSGWVKQQLRDSRIVPTAVLAEAVHEAGVPVFLSASATGFYGDTGDDAATEETGPGDGFLADLTVDWEAAALPAVGARVVHLRTAPVLSRRGGLLGRLRPLYKLGAGGPIGDGRQFFSWITLADEIAAIRHVLDDDSLSGPVNLSAPQQVRYSEFSDQLARALHRRSLVKVPARVAKAVGGELVEELILASSRVEPKLLLSRGFTFAHPTLPAALEYARA</sequence>
<dbReference type="PANTHER" id="PTHR11092:SF0">
    <property type="entry name" value="EPIMERASE FAMILY PROTEIN SDR39U1"/>
    <property type="match status" value="1"/>
</dbReference>